<dbReference type="PROSITE" id="PS51257">
    <property type="entry name" value="PROKAR_LIPOPROTEIN"/>
    <property type="match status" value="1"/>
</dbReference>
<dbReference type="GO" id="GO:0030313">
    <property type="term" value="C:cell envelope"/>
    <property type="evidence" value="ECO:0007669"/>
    <property type="project" value="UniProtKB-SubCell"/>
</dbReference>
<keyword evidence="6" id="KW-0732">Signal</keyword>
<keyword evidence="3" id="KW-0735">Signal-anchor</keyword>
<keyword evidence="3" id="KW-0812">Transmembrane</keyword>
<feature type="chain" id="PRO_5039178863" evidence="6">
    <location>
        <begin position="21"/>
        <end position="182"/>
    </location>
</feature>
<keyword evidence="8" id="KW-0413">Isomerase</keyword>
<evidence type="ECO:0000256" key="2">
    <source>
        <dbReference type="ARBA" id="ARBA00022748"/>
    </source>
</evidence>
<name>A0A249L5H3_9ACTN</name>
<dbReference type="CDD" id="cd02966">
    <property type="entry name" value="TlpA_like_family"/>
    <property type="match status" value="1"/>
</dbReference>
<evidence type="ECO:0000256" key="6">
    <source>
        <dbReference type="SAM" id="SignalP"/>
    </source>
</evidence>
<evidence type="ECO:0000256" key="3">
    <source>
        <dbReference type="ARBA" id="ARBA00022968"/>
    </source>
</evidence>
<dbReference type="InterPro" id="IPR036249">
    <property type="entry name" value="Thioredoxin-like_sf"/>
</dbReference>
<evidence type="ECO:0000256" key="4">
    <source>
        <dbReference type="ARBA" id="ARBA00023157"/>
    </source>
</evidence>
<proteinExistence type="predicted"/>
<reference evidence="8 9" key="1">
    <citation type="submission" date="2016-07" db="EMBL/GenBank/DDBJ databases">
        <title>High microdiversification within the ubiquitous acI lineage of Actinobacteria.</title>
        <authorList>
            <person name="Neuenschwander S.M."/>
            <person name="Salcher M."/>
            <person name="Ghai R."/>
            <person name="Pernthaler J."/>
        </authorList>
    </citation>
    <scope>NUCLEOTIDE SEQUENCE [LARGE SCALE GENOMIC DNA]</scope>
    <source>
        <strain evidence="8">MMS-IIB-91</strain>
    </source>
</reference>
<protein>
    <submittedName>
        <fullName evidence="8">Thiol-disulfide isomerase</fullName>
    </submittedName>
</protein>
<dbReference type="Pfam" id="PF00578">
    <property type="entry name" value="AhpC-TSA"/>
    <property type="match status" value="1"/>
</dbReference>
<dbReference type="InterPro" id="IPR013766">
    <property type="entry name" value="Thioredoxin_domain"/>
</dbReference>
<dbReference type="OrthoDB" id="9796554at2"/>
<evidence type="ECO:0000313" key="9">
    <source>
        <dbReference type="Proteomes" id="UP000217210"/>
    </source>
</evidence>
<dbReference type="RefSeq" id="WP_095688608.1">
    <property type="nucleotide sequence ID" value="NZ_CP016779.1"/>
</dbReference>
<dbReference type="InterPro" id="IPR050553">
    <property type="entry name" value="Thioredoxin_ResA/DsbE_sf"/>
</dbReference>
<dbReference type="GO" id="GO:0016853">
    <property type="term" value="F:isomerase activity"/>
    <property type="evidence" value="ECO:0007669"/>
    <property type="project" value="UniProtKB-KW"/>
</dbReference>
<accession>A0A249L5H3</accession>
<feature type="domain" description="Thioredoxin" evidence="7">
    <location>
        <begin position="38"/>
        <end position="179"/>
    </location>
</feature>
<keyword evidence="9" id="KW-1185">Reference proteome</keyword>
<evidence type="ECO:0000256" key="1">
    <source>
        <dbReference type="ARBA" id="ARBA00004196"/>
    </source>
</evidence>
<dbReference type="Gene3D" id="3.40.30.10">
    <property type="entry name" value="Glutaredoxin"/>
    <property type="match status" value="1"/>
</dbReference>
<dbReference type="PANTHER" id="PTHR42852">
    <property type="entry name" value="THIOL:DISULFIDE INTERCHANGE PROTEIN DSBE"/>
    <property type="match status" value="1"/>
</dbReference>
<dbReference type="GO" id="GO:0017004">
    <property type="term" value="P:cytochrome complex assembly"/>
    <property type="evidence" value="ECO:0007669"/>
    <property type="project" value="UniProtKB-KW"/>
</dbReference>
<dbReference type="PANTHER" id="PTHR42852:SF6">
    <property type="entry name" value="THIOL:DISULFIDE INTERCHANGE PROTEIN DSBE"/>
    <property type="match status" value="1"/>
</dbReference>
<dbReference type="AlphaFoldDB" id="A0A249L5H3"/>
<evidence type="ECO:0000256" key="5">
    <source>
        <dbReference type="ARBA" id="ARBA00023284"/>
    </source>
</evidence>
<keyword evidence="5" id="KW-0676">Redox-active center</keyword>
<dbReference type="PROSITE" id="PS51352">
    <property type="entry name" value="THIOREDOXIN_2"/>
    <property type="match status" value="1"/>
</dbReference>
<keyword evidence="4" id="KW-1015">Disulfide bond</keyword>
<feature type="signal peptide" evidence="6">
    <location>
        <begin position="1"/>
        <end position="20"/>
    </location>
</feature>
<dbReference type="GO" id="GO:0016209">
    <property type="term" value="F:antioxidant activity"/>
    <property type="evidence" value="ECO:0007669"/>
    <property type="project" value="InterPro"/>
</dbReference>
<evidence type="ECO:0000313" key="8">
    <source>
        <dbReference type="EMBL" id="ASY24348.1"/>
    </source>
</evidence>
<dbReference type="SUPFAM" id="SSF52833">
    <property type="entry name" value="Thioredoxin-like"/>
    <property type="match status" value="1"/>
</dbReference>
<dbReference type="InterPro" id="IPR000866">
    <property type="entry name" value="AhpC/TSA"/>
</dbReference>
<keyword evidence="2" id="KW-0201">Cytochrome c-type biogenesis</keyword>
<gene>
    <name evidence="8" type="ORF">B1sIIB91_05635</name>
</gene>
<sequence>MRKFSVFVITALLLSGCSTGEQSQTTALGVIPNCDQIDISKETSKELKLSCLDGSSEINYHSIKGPIVINVWASWCTGCKEEMPYFVDLYANPIFKSGEIKLLGIDVDEKNADSGPNFIKSHGMSWPHLEDTDSRSKLVFGPGVPVTYFLDKSGIVIHKHIGAYRSKSQLYEAVEKYFKVKL</sequence>
<dbReference type="Proteomes" id="UP000217210">
    <property type="component" value="Chromosome"/>
</dbReference>
<dbReference type="EMBL" id="CP016779">
    <property type="protein sequence ID" value="ASY24348.1"/>
    <property type="molecule type" value="Genomic_DNA"/>
</dbReference>
<organism evidence="8 9">
    <name type="scientific">Candidatus Nanopelagicus abundans</name>
    <dbReference type="NCBI Taxonomy" id="1884916"/>
    <lineage>
        <taxon>Bacteria</taxon>
        <taxon>Bacillati</taxon>
        <taxon>Actinomycetota</taxon>
        <taxon>Actinomycetes</taxon>
        <taxon>Candidatus Nanopelagicales</taxon>
        <taxon>Candidatus Nanopelagicaceae</taxon>
        <taxon>Candidatus Nanopelagicus</taxon>
    </lineage>
</organism>
<evidence type="ECO:0000259" key="7">
    <source>
        <dbReference type="PROSITE" id="PS51352"/>
    </source>
</evidence>
<dbReference type="GO" id="GO:0016491">
    <property type="term" value="F:oxidoreductase activity"/>
    <property type="evidence" value="ECO:0007669"/>
    <property type="project" value="InterPro"/>
</dbReference>
<comment type="subcellular location">
    <subcellularLocation>
        <location evidence="1">Cell envelope</location>
    </subcellularLocation>
</comment>
<dbReference type="KEGG" id="nab:B1sIIB91_05635"/>